<dbReference type="EMBL" id="NRRL01000132">
    <property type="protein sequence ID" value="MBK1670958.1"/>
    <property type="molecule type" value="Genomic_DNA"/>
</dbReference>
<reference evidence="1 2" key="1">
    <citation type="journal article" date="2020" name="Microorganisms">
        <title>Osmotic Adaptation and Compatible Solute Biosynthesis of Phototrophic Bacteria as Revealed from Genome Analyses.</title>
        <authorList>
            <person name="Imhoff J.F."/>
            <person name="Rahn T."/>
            <person name="Kunzel S."/>
            <person name="Keller A."/>
            <person name="Neulinger S.C."/>
        </authorList>
    </citation>
    <scope>NUCLEOTIDE SEQUENCE [LARGE SCALE GENOMIC DNA]</scope>
    <source>
        <strain evidence="1 2">DSM 9895</strain>
    </source>
</reference>
<sequence length="376" mass="41599">MRVGFLLNHEAPHQVLHAAPVAAGLSRRHGHAVVLLTAGPAVEAVLERVLSLYPDHRCRSIRLAVPTPVRWGAAALKPAVHAGKAARLRLNRDKLAACDAVVTPEKTSLALRDDPALRHLVMIHTRHGAGDRAVGFDARASRFDLVLAAGEKVRERLITEGGVAADRCRVVGYPKFDVAPQLARPTRPFADDRPVVLYNPHYSNRESSWPRWGRRVLDFFRESPAYNLIFAPHPVLYSRPLRHRARPLQRWRGRHGIHVDTGSDACFDMSHVLAADIYLGDVSSQVYEFLWRPRPCVFLDAHDLTGSEPAANLAMWRAGEVVRDIDQLPAALDRARGAPSAYRAEQDALFAATFDHDPDTPAGARAADVIAGFLHR</sequence>
<dbReference type="InterPro" id="IPR043148">
    <property type="entry name" value="TagF_C"/>
</dbReference>
<name>A0ABS1DMK1_9PROT</name>
<protein>
    <recommendedName>
        <fullName evidence="3">Glycosyl transferase</fullName>
    </recommendedName>
</protein>
<accession>A0ABS1DMK1</accession>
<dbReference type="Proteomes" id="UP001296873">
    <property type="component" value="Unassembled WGS sequence"/>
</dbReference>
<dbReference type="Gene3D" id="3.40.50.12580">
    <property type="match status" value="1"/>
</dbReference>
<dbReference type="InterPro" id="IPR007554">
    <property type="entry name" value="Glycerophosphate_synth"/>
</dbReference>
<dbReference type="Pfam" id="PF04464">
    <property type="entry name" value="Glyphos_transf"/>
    <property type="match status" value="1"/>
</dbReference>
<proteinExistence type="predicted"/>
<organism evidence="1 2">
    <name type="scientific">Rhodovibrio sodomensis</name>
    <dbReference type="NCBI Taxonomy" id="1088"/>
    <lineage>
        <taxon>Bacteria</taxon>
        <taxon>Pseudomonadati</taxon>
        <taxon>Pseudomonadota</taxon>
        <taxon>Alphaproteobacteria</taxon>
        <taxon>Rhodospirillales</taxon>
        <taxon>Rhodovibrionaceae</taxon>
        <taxon>Rhodovibrio</taxon>
    </lineage>
</organism>
<evidence type="ECO:0008006" key="3">
    <source>
        <dbReference type="Google" id="ProtNLM"/>
    </source>
</evidence>
<comment type="caution">
    <text evidence="1">The sequence shown here is derived from an EMBL/GenBank/DDBJ whole genome shotgun (WGS) entry which is preliminary data.</text>
</comment>
<evidence type="ECO:0000313" key="2">
    <source>
        <dbReference type="Proteomes" id="UP001296873"/>
    </source>
</evidence>
<gene>
    <name evidence="1" type="ORF">CKO28_23385</name>
</gene>
<keyword evidence="2" id="KW-1185">Reference proteome</keyword>
<dbReference type="SUPFAM" id="SSF53756">
    <property type="entry name" value="UDP-Glycosyltransferase/glycogen phosphorylase"/>
    <property type="match status" value="1"/>
</dbReference>
<evidence type="ECO:0000313" key="1">
    <source>
        <dbReference type="EMBL" id="MBK1670958.1"/>
    </source>
</evidence>